<evidence type="ECO:0000313" key="1">
    <source>
        <dbReference type="EMBL" id="KAI9399648.1"/>
    </source>
</evidence>
<keyword evidence="2" id="KW-1185">Reference proteome</keyword>
<comment type="caution">
    <text evidence="1">The sequence shown here is derived from an EMBL/GenBank/DDBJ whole genome shotgun (WGS) entry which is preliminary data.</text>
</comment>
<proteinExistence type="predicted"/>
<protein>
    <submittedName>
        <fullName evidence="1">Uncharacterized protein</fullName>
    </submittedName>
</protein>
<dbReference type="Proteomes" id="UP000006729">
    <property type="component" value="Chromosome 2"/>
</dbReference>
<gene>
    <name evidence="1" type="ORF">POPTR_002G128201v4</name>
</gene>
<sequence length="470" mass="51729">MTALMAPERSVRWHGSLVAQLLLEDRNLPLNDSVSDWSFSLLATISQASKNDDIPLAQMALSALLLSVERSPEARKIVIEKGLLLMRDTAKRTTNHKQVQEALAKALELLSTSDVHLSLEDSQKWSGILLSWVFAKFSSTAMRSTSIKILSCIFEEHGPSTLPISQGWLAILLNEVLVSSKVSFGKGGTQPKADKVKTQIDQSNIAFATQTANQLAGAAVDQAGNQIGTDIDSVDSFPLADLLSMDPFIGPLKNMKKDSAPKFNVEDSALATLKGIKALTELCSEDSLCQDKIYEFGVLCLLRRFLLSDDYEKLAVMETYDASRVPEPQEQSANTAGESSNADGNDPSSVRVPPTAHIRKHAARLLTTLSLISKFQKVILADKAWCKWLEDCAYGRIAGCRDLKTQSYARATLSNVLCNHYTGNSDGSETEARNRKGDCARYGDMIFLVNPDLPHWKHCEKNRCYDDSKK</sequence>
<accession>A0ACC0TE21</accession>
<dbReference type="EMBL" id="CM009291">
    <property type="protein sequence ID" value="KAI9399648.1"/>
    <property type="molecule type" value="Genomic_DNA"/>
</dbReference>
<reference evidence="1 2" key="1">
    <citation type="journal article" date="2006" name="Science">
        <title>The genome of black cottonwood, Populus trichocarpa (Torr. &amp; Gray).</title>
        <authorList>
            <person name="Tuskan G.A."/>
            <person name="Difazio S."/>
            <person name="Jansson S."/>
            <person name="Bohlmann J."/>
            <person name="Grigoriev I."/>
            <person name="Hellsten U."/>
            <person name="Putnam N."/>
            <person name="Ralph S."/>
            <person name="Rombauts S."/>
            <person name="Salamov A."/>
            <person name="Schein J."/>
            <person name="Sterck L."/>
            <person name="Aerts A."/>
            <person name="Bhalerao R.R."/>
            <person name="Bhalerao R.P."/>
            <person name="Blaudez D."/>
            <person name="Boerjan W."/>
            <person name="Brun A."/>
            <person name="Brunner A."/>
            <person name="Busov V."/>
            <person name="Campbell M."/>
            <person name="Carlson J."/>
            <person name="Chalot M."/>
            <person name="Chapman J."/>
            <person name="Chen G.L."/>
            <person name="Cooper D."/>
            <person name="Coutinho P.M."/>
            <person name="Couturier J."/>
            <person name="Covert S."/>
            <person name="Cronk Q."/>
            <person name="Cunningham R."/>
            <person name="Davis J."/>
            <person name="Degroeve S."/>
            <person name="Dejardin A."/>
            <person name="Depamphilis C."/>
            <person name="Detter J."/>
            <person name="Dirks B."/>
            <person name="Dubchak I."/>
            <person name="Duplessis S."/>
            <person name="Ehlting J."/>
            <person name="Ellis B."/>
            <person name="Gendler K."/>
            <person name="Goodstein D."/>
            <person name="Gribskov M."/>
            <person name="Grimwood J."/>
            <person name="Groover A."/>
            <person name="Gunter L."/>
            <person name="Hamberger B."/>
            <person name="Heinze B."/>
            <person name="Helariutta Y."/>
            <person name="Henrissat B."/>
            <person name="Holligan D."/>
            <person name="Holt R."/>
            <person name="Huang W."/>
            <person name="Islam-Faridi N."/>
            <person name="Jones S."/>
            <person name="Jones-Rhoades M."/>
            <person name="Jorgensen R."/>
            <person name="Joshi C."/>
            <person name="Kangasjarvi J."/>
            <person name="Karlsson J."/>
            <person name="Kelleher C."/>
            <person name="Kirkpatrick R."/>
            <person name="Kirst M."/>
            <person name="Kohler A."/>
            <person name="Kalluri U."/>
            <person name="Larimer F."/>
            <person name="Leebens-Mack J."/>
            <person name="Leple J.C."/>
            <person name="Locascio P."/>
            <person name="Lou Y."/>
            <person name="Lucas S."/>
            <person name="Martin F."/>
            <person name="Montanini B."/>
            <person name="Napoli C."/>
            <person name="Nelson D.R."/>
            <person name="Nelson C."/>
            <person name="Nieminen K."/>
            <person name="Nilsson O."/>
            <person name="Pereda V."/>
            <person name="Peter G."/>
            <person name="Philippe R."/>
            <person name="Pilate G."/>
            <person name="Poliakov A."/>
            <person name="Razumovskaya J."/>
            <person name="Richardson P."/>
            <person name="Rinaldi C."/>
            <person name="Ritland K."/>
            <person name="Rouze P."/>
            <person name="Ryaboy D."/>
            <person name="Schmutz J."/>
            <person name="Schrader J."/>
            <person name="Segerman B."/>
            <person name="Shin H."/>
            <person name="Siddiqui A."/>
            <person name="Sterky F."/>
            <person name="Terry A."/>
            <person name="Tsai C.J."/>
            <person name="Uberbacher E."/>
            <person name="Unneberg P."/>
            <person name="Vahala J."/>
            <person name="Wall K."/>
            <person name="Wessler S."/>
            <person name="Yang G."/>
            <person name="Yin T."/>
            <person name="Douglas C."/>
            <person name="Marra M."/>
            <person name="Sandberg G."/>
            <person name="Van de Peer Y."/>
            <person name="Rokhsar D."/>
        </authorList>
    </citation>
    <scope>NUCLEOTIDE SEQUENCE [LARGE SCALE GENOMIC DNA]</scope>
    <source>
        <strain evidence="2">cv. Nisqually</strain>
    </source>
</reference>
<evidence type="ECO:0000313" key="2">
    <source>
        <dbReference type="Proteomes" id="UP000006729"/>
    </source>
</evidence>
<organism evidence="1 2">
    <name type="scientific">Populus trichocarpa</name>
    <name type="common">Western balsam poplar</name>
    <name type="synonym">Populus balsamifera subsp. trichocarpa</name>
    <dbReference type="NCBI Taxonomy" id="3694"/>
    <lineage>
        <taxon>Eukaryota</taxon>
        <taxon>Viridiplantae</taxon>
        <taxon>Streptophyta</taxon>
        <taxon>Embryophyta</taxon>
        <taxon>Tracheophyta</taxon>
        <taxon>Spermatophyta</taxon>
        <taxon>Magnoliopsida</taxon>
        <taxon>eudicotyledons</taxon>
        <taxon>Gunneridae</taxon>
        <taxon>Pentapetalae</taxon>
        <taxon>rosids</taxon>
        <taxon>fabids</taxon>
        <taxon>Malpighiales</taxon>
        <taxon>Salicaceae</taxon>
        <taxon>Saliceae</taxon>
        <taxon>Populus</taxon>
    </lineage>
</organism>
<name>A0ACC0TE21_POPTR</name>